<protein>
    <submittedName>
        <fullName evidence="3">Mucin-associated surface protein (MASP)</fullName>
    </submittedName>
</protein>
<dbReference type="VEuPathDB" id="TriTrypDB:TcCL_Unassigned00241"/>
<dbReference type="VEuPathDB" id="TriTrypDB:TcCLB.507959.80"/>
<sequence length="400" mass="42455">MMTGRVLLVCALCVLWCSVSAVNGDESDENVDFSSGRSEAPQGGSSEVMDGREGLDHKSCSVEPGSEGNTAECTKATTNDTDAISTNPSLPSHKSSDPNPQTGLQPPAPPTGAGQSHQTNPVQDAGVTRQVRQDVEEVKTKKGLEEQNKQKNKESHEKQSSREDASVIKGNQLVGQEAALQGDPAQQERKQLEVEPGQPQHETDVQHRGLSQHDHLLQGHEEVQEKRRRGEEQPQLPKAQKEKVPTASTTEPKSTPQSPPPVKPRGMQQEGSAASSSDPLKREIPSVLTKSKPNETIDPPLPQSSAGEGGAAAALGADEEDAKIRKDAEFPESAATEEDHQHKHSLKNDGEAKKEKTAFGTNNTAITNDSDSDSSTAGSHTSPLLLLLHVAAAAVVAGPA</sequence>
<proteinExistence type="predicted"/>
<feature type="compositionally biased region" description="Basic and acidic residues" evidence="1">
    <location>
        <begin position="49"/>
        <end position="60"/>
    </location>
</feature>
<keyword evidence="2" id="KW-0732">Signal</keyword>
<feature type="compositionally biased region" description="Polar residues" evidence="1">
    <location>
        <begin position="113"/>
        <end position="122"/>
    </location>
</feature>
<feature type="region of interest" description="Disordered" evidence="1">
    <location>
        <begin position="25"/>
        <end position="380"/>
    </location>
</feature>
<dbReference type="VEuPathDB" id="TriTrypDB:C4B63_5g167"/>
<feature type="signal peptide" evidence="2">
    <location>
        <begin position="1"/>
        <end position="21"/>
    </location>
</feature>
<dbReference type="VEuPathDB" id="TriTrypDB:C3747_27g402"/>
<feature type="compositionally biased region" description="Basic and acidic residues" evidence="1">
    <location>
        <begin position="131"/>
        <end position="166"/>
    </location>
</feature>
<feature type="compositionally biased region" description="Polar residues" evidence="1">
    <location>
        <begin position="359"/>
        <end position="380"/>
    </location>
</feature>
<dbReference type="Proteomes" id="UP000246078">
    <property type="component" value="Unassembled WGS sequence"/>
</dbReference>
<organism evidence="3 4">
    <name type="scientific">Trypanosoma cruzi</name>
    <dbReference type="NCBI Taxonomy" id="5693"/>
    <lineage>
        <taxon>Eukaryota</taxon>
        <taxon>Discoba</taxon>
        <taxon>Euglenozoa</taxon>
        <taxon>Kinetoplastea</taxon>
        <taxon>Metakinetoplastina</taxon>
        <taxon>Trypanosomatida</taxon>
        <taxon>Trypanosomatidae</taxon>
        <taxon>Trypanosoma</taxon>
        <taxon>Schizotrypanum</taxon>
    </lineage>
</organism>
<accession>A0A2V2X6Q4</accession>
<dbReference type="VEuPathDB" id="TriTrypDB:TCSYLVIO_009670"/>
<evidence type="ECO:0000313" key="4">
    <source>
        <dbReference type="Proteomes" id="UP000246078"/>
    </source>
</evidence>
<dbReference type="OrthoDB" id="10405494at2759"/>
<evidence type="ECO:0000256" key="1">
    <source>
        <dbReference type="SAM" id="MobiDB-lite"/>
    </source>
</evidence>
<comment type="caution">
    <text evidence="3">The sequence shown here is derived from an EMBL/GenBank/DDBJ whole genome shotgun (WGS) entry which is preliminary data.</text>
</comment>
<dbReference type="EMBL" id="PRFC01000027">
    <property type="protein sequence ID" value="PWV15833.1"/>
    <property type="molecule type" value="Genomic_DNA"/>
</dbReference>
<feature type="compositionally biased region" description="Polar residues" evidence="1">
    <location>
        <begin position="246"/>
        <end position="256"/>
    </location>
</feature>
<feature type="chain" id="PRO_5015961892" evidence="2">
    <location>
        <begin position="22"/>
        <end position="400"/>
    </location>
</feature>
<feature type="compositionally biased region" description="Polar residues" evidence="1">
    <location>
        <begin position="269"/>
        <end position="278"/>
    </location>
</feature>
<dbReference type="VEuPathDB" id="TriTrypDB:TcBrA4_0173280"/>
<evidence type="ECO:0000256" key="2">
    <source>
        <dbReference type="SAM" id="SignalP"/>
    </source>
</evidence>
<name>A0A2V2X6Q4_TRYCR</name>
<dbReference type="VEuPathDB" id="TriTrypDB:TcCLB.508761.270"/>
<feature type="compositionally biased region" description="Basic and acidic residues" evidence="1">
    <location>
        <begin position="201"/>
        <end position="232"/>
    </location>
</feature>
<feature type="compositionally biased region" description="Basic and acidic residues" evidence="1">
    <location>
        <begin position="337"/>
        <end position="357"/>
    </location>
</feature>
<dbReference type="VEuPathDB" id="TriTrypDB:TcG_09117"/>
<dbReference type="AlphaFoldDB" id="A0A2V2X6Q4"/>
<gene>
    <name evidence="3" type="ORF">C3747_27g402</name>
</gene>
<evidence type="ECO:0000313" key="3">
    <source>
        <dbReference type="EMBL" id="PWV15833.1"/>
    </source>
</evidence>
<dbReference type="VEuPathDB" id="TriTrypDB:TcCLB.504081.530"/>
<feature type="compositionally biased region" description="Polar residues" evidence="1">
    <location>
        <begin position="67"/>
        <end position="104"/>
    </location>
</feature>
<dbReference type="VEuPathDB" id="TriTrypDB:TcYC6_0166690"/>
<reference evidence="3 4" key="1">
    <citation type="journal article" date="2018" name="Microb. Genom.">
        <title>Expanding an expanded genome: long-read sequencing of Trypanosoma cruzi.</title>
        <authorList>
            <person name="Berna L."/>
            <person name="Rodriguez M."/>
            <person name="Chiribao M.L."/>
            <person name="Parodi-Talice A."/>
            <person name="Pita S."/>
            <person name="Rijo G."/>
            <person name="Alvarez-Valin F."/>
            <person name="Robello C."/>
        </authorList>
    </citation>
    <scope>NUCLEOTIDE SEQUENCE [LARGE SCALE GENOMIC DNA]</scope>
    <source>
        <strain evidence="3 4">TCC</strain>
    </source>
</reference>